<keyword evidence="5" id="KW-1185">Reference proteome</keyword>
<dbReference type="AlphaFoldDB" id="A0A1M6I580"/>
<dbReference type="GO" id="GO:0046872">
    <property type="term" value="F:metal ion binding"/>
    <property type="evidence" value="ECO:0007669"/>
    <property type="project" value="UniProtKB-KW"/>
</dbReference>
<accession>A0A1M6I580</accession>
<evidence type="ECO:0000259" key="3">
    <source>
        <dbReference type="Pfam" id="PF12850"/>
    </source>
</evidence>
<dbReference type="EC" id="3.1.4.-" evidence="2"/>
<dbReference type="RefSeq" id="WP_073007387.1">
    <property type="nucleotide sequence ID" value="NZ_FQZO01000004.1"/>
</dbReference>
<dbReference type="InterPro" id="IPR041802">
    <property type="entry name" value="MPP_YfcE"/>
</dbReference>
<evidence type="ECO:0000256" key="1">
    <source>
        <dbReference type="ARBA" id="ARBA00008950"/>
    </source>
</evidence>
<dbReference type="PANTHER" id="PTHR11124">
    <property type="entry name" value="VACUOLAR SORTING PROTEIN VPS29"/>
    <property type="match status" value="1"/>
</dbReference>
<dbReference type="InterPro" id="IPR029052">
    <property type="entry name" value="Metallo-depent_PP-like"/>
</dbReference>
<dbReference type="EMBL" id="FQZO01000004">
    <property type="protein sequence ID" value="SHJ29593.1"/>
    <property type="molecule type" value="Genomic_DNA"/>
</dbReference>
<sequence>MLIAIVSDTHHDKESLNKILKCTEKAEVLIHLGDNVEDAEYIKKHFKGETYYVRGNCDPYNSAPSESMLEFNGKKIFAAHGDRYGVKMGPLMLKFRAEELGAHIALYGHTHMPHIEEVEGIWIINPGSPALPRLSKKSIAFMEIEENKNIYPYIYTL</sequence>
<feature type="domain" description="Calcineurin-like phosphoesterase" evidence="3">
    <location>
        <begin position="1"/>
        <end position="146"/>
    </location>
</feature>
<comment type="similarity">
    <text evidence="1 2">Belongs to the metallophosphoesterase superfamily. YfcE family.</text>
</comment>
<evidence type="ECO:0000313" key="5">
    <source>
        <dbReference type="Proteomes" id="UP000184080"/>
    </source>
</evidence>
<dbReference type="CDD" id="cd00841">
    <property type="entry name" value="MPP_YfcE"/>
    <property type="match status" value="1"/>
</dbReference>
<gene>
    <name evidence="4" type="ORF">SAMN05444401_2649</name>
</gene>
<dbReference type="GO" id="GO:0016787">
    <property type="term" value="F:hydrolase activity"/>
    <property type="evidence" value="ECO:0007669"/>
    <property type="project" value="UniProtKB-UniRule"/>
</dbReference>
<dbReference type="InterPro" id="IPR000979">
    <property type="entry name" value="Phosphodiesterase_MJ0936/Vps29"/>
</dbReference>
<name>A0A1M6I580_9CLOT</name>
<dbReference type="InterPro" id="IPR024654">
    <property type="entry name" value="Calcineurin-like_PHP_lpxH"/>
</dbReference>
<proteinExistence type="inferred from homology"/>
<dbReference type="SUPFAM" id="SSF56300">
    <property type="entry name" value="Metallo-dependent phosphatases"/>
    <property type="match status" value="1"/>
</dbReference>
<dbReference type="Gene3D" id="3.60.21.10">
    <property type="match status" value="1"/>
</dbReference>
<protein>
    <recommendedName>
        <fullName evidence="2">Phosphoesterase</fullName>
        <ecNumber evidence="2">3.1.4.-</ecNumber>
    </recommendedName>
</protein>
<dbReference type="NCBIfam" id="TIGR00040">
    <property type="entry name" value="yfcE"/>
    <property type="match status" value="1"/>
</dbReference>
<organism evidence="4 5">
    <name type="scientific">Clostridium amylolyticum</name>
    <dbReference type="NCBI Taxonomy" id="1121298"/>
    <lineage>
        <taxon>Bacteria</taxon>
        <taxon>Bacillati</taxon>
        <taxon>Bacillota</taxon>
        <taxon>Clostridia</taxon>
        <taxon>Eubacteriales</taxon>
        <taxon>Clostridiaceae</taxon>
        <taxon>Clostridium</taxon>
    </lineage>
</organism>
<evidence type="ECO:0000313" key="4">
    <source>
        <dbReference type="EMBL" id="SHJ29593.1"/>
    </source>
</evidence>
<comment type="cofactor">
    <cofactor evidence="2">
        <name>a divalent metal cation</name>
        <dbReference type="ChEBI" id="CHEBI:60240"/>
    </cofactor>
</comment>
<keyword evidence="2" id="KW-0479">Metal-binding</keyword>
<dbReference type="Proteomes" id="UP000184080">
    <property type="component" value="Unassembled WGS sequence"/>
</dbReference>
<dbReference type="STRING" id="1121298.SAMN05444401_2649"/>
<dbReference type="Pfam" id="PF12850">
    <property type="entry name" value="Metallophos_2"/>
    <property type="match status" value="1"/>
</dbReference>
<evidence type="ECO:0000256" key="2">
    <source>
        <dbReference type="RuleBase" id="RU362039"/>
    </source>
</evidence>
<reference evidence="4 5" key="1">
    <citation type="submission" date="2016-11" db="EMBL/GenBank/DDBJ databases">
        <authorList>
            <person name="Jaros S."/>
            <person name="Januszkiewicz K."/>
            <person name="Wedrychowicz H."/>
        </authorList>
    </citation>
    <scope>NUCLEOTIDE SEQUENCE [LARGE SCALE GENOMIC DNA]</scope>
    <source>
        <strain evidence="4 5">DSM 21864</strain>
    </source>
</reference>